<evidence type="ECO:0000313" key="1">
    <source>
        <dbReference type="EMBL" id="BDZ49991.1"/>
    </source>
</evidence>
<keyword evidence="2" id="KW-1185">Reference proteome</keyword>
<accession>A0ABM8GNI3</accession>
<sequence>MEPGEFIKVLDQNGQIPSMVGEVARSKALAVVLSKATVKDDKGNDVDLSAFTATAGVGDEEDHSGHDHA</sequence>
<organism evidence="1 2">
    <name type="scientific">Frondihabitans sucicola</name>
    <dbReference type="NCBI Taxonomy" id="1268041"/>
    <lineage>
        <taxon>Bacteria</taxon>
        <taxon>Bacillati</taxon>
        <taxon>Actinomycetota</taxon>
        <taxon>Actinomycetes</taxon>
        <taxon>Micrococcales</taxon>
        <taxon>Microbacteriaceae</taxon>
        <taxon>Frondihabitans</taxon>
    </lineage>
</organism>
<evidence type="ECO:0000313" key="2">
    <source>
        <dbReference type="Proteomes" id="UP001321486"/>
    </source>
</evidence>
<dbReference type="Proteomes" id="UP001321486">
    <property type="component" value="Chromosome"/>
</dbReference>
<protein>
    <submittedName>
        <fullName evidence="1">Uncharacterized protein</fullName>
    </submittedName>
</protein>
<gene>
    <name evidence="1" type="ORF">GCM10025867_22320</name>
</gene>
<name>A0ABM8GNI3_9MICO</name>
<reference evidence="2" key="1">
    <citation type="journal article" date="2019" name="Int. J. Syst. Evol. Microbiol.">
        <title>The Global Catalogue of Microorganisms (GCM) 10K type strain sequencing project: providing services to taxonomists for standard genome sequencing and annotation.</title>
        <authorList>
            <consortium name="The Broad Institute Genomics Platform"/>
            <consortium name="The Broad Institute Genome Sequencing Center for Infectious Disease"/>
            <person name="Wu L."/>
            <person name="Ma J."/>
        </authorList>
    </citation>
    <scope>NUCLEOTIDE SEQUENCE [LARGE SCALE GENOMIC DNA]</scope>
    <source>
        <strain evidence="2">NBRC 108728</strain>
    </source>
</reference>
<proteinExistence type="predicted"/>
<dbReference type="EMBL" id="AP027732">
    <property type="protein sequence ID" value="BDZ49991.1"/>
    <property type="molecule type" value="Genomic_DNA"/>
</dbReference>